<dbReference type="PANTHER" id="PTHR24220">
    <property type="entry name" value="IMPORT ATP-BINDING PROTEIN"/>
    <property type="match status" value="1"/>
</dbReference>
<gene>
    <name evidence="5" type="ORF">HUN01_14690</name>
</gene>
<dbReference type="InterPro" id="IPR015854">
    <property type="entry name" value="ABC_transpr_LolD-like"/>
</dbReference>
<dbReference type="GO" id="GO:0022857">
    <property type="term" value="F:transmembrane transporter activity"/>
    <property type="evidence" value="ECO:0007669"/>
    <property type="project" value="TreeGrafter"/>
</dbReference>
<dbReference type="RefSeq" id="WP_181931898.1">
    <property type="nucleotide sequence ID" value="NZ_CP054698.1"/>
</dbReference>
<evidence type="ECO:0000256" key="3">
    <source>
        <dbReference type="ARBA" id="ARBA00022840"/>
    </source>
</evidence>
<evidence type="ECO:0000256" key="1">
    <source>
        <dbReference type="ARBA" id="ARBA00022448"/>
    </source>
</evidence>
<keyword evidence="1" id="KW-0813">Transport</keyword>
<dbReference type="InterPro" id="IPR017871">
    <property type="entry name" value="ABC_transporter-like_CS"/>
</dbReference>
<reference evidence="6" key="1">
    <citation type="submission" date="2020-06" db="EMBL/GenBank/DDBJ databases">
        <title>Nostoc edaphicum CCNP1411 genome.</title>
        <authorList>
            <person name="Fidor A."/>
            <person name="Grabski M."/>
            <person name="Gawor J."/>
            <person name="Gromadka R."/>
            <person name="Wegrzyn G."/>
            <person name="Mazur-Marzec H."/>
        </authorList>
    </citation>
    <scope>NUCLEOTIDE SEQUENCE [LARGE SCALE GENOMIC DNA]</scope>
    <source>
        <strain evidence="6">CCNP1411</strain>
    </source>
</reference>
<dbReference type="InterPro" id="IPR003593">
    <property type="entry name" value="AAA+_ATPase"/>
</dbReference>
<dbReference type="SUPFAM" id="SSF52540">
    <property type="entry name" value="P-loop containing nucleoside triphosphate hydrolases"/>
    <property type="match status" value="1"/>
</dbReference>
<evidence type="ECO:0000256" key="2">
    <source>
        <dbReference type="ARBA" id="ARBA00022741"/>
    </source>
</evidence>
<keyword evidence="3 5" id="KW-0067">ATP-binding</keyword>
<dbReference type="PROSITE" id="PS50893">
    <property type="entry name" value="ABC_TRANSPORTER_2"/>
    <property type="match status" value="1"/>
</dbReference>
<dbReference type="GO" id="GO:0005524">
    <property type="term" value="F:ATP binding"/>
    <property type="evidence" value="ECO:0007669"/>
    <property type="project" value="UniProtKB-KW"/>
</dbReference>
<dbReference type="GO" id="GO:0016887">
    <property type="term" value="F:ATP hydrolysis activity"/>
    <property type="evidence" value="ECO:0007669"/>
    <property type="project" value="InterPro"/>
</dbReference>
<dbReference type="KEGG" id="ned:HUN01_14690"/>
<evidence type="ECO:0000313" key="6">
    <source>
        <dbReference type="Proteomes" id="UP000514713"/>
    </source>
</evidence>
<accession>A0A7D7QJZ8</accession>
<feature type="domain" description="ABC transporter" evidence="4">
    <location>
        <begin position="8"/>
        <end position="258"/>
    </location>
</feature>
<dbReference type="InterPro" id="IPR015856">
    <property type="entry name" value="ABC_transpr_CbiO/EcfA_su"/>
</dbReference>
<dbReference type="SMART" id="SM00382">
    <property type="entry name" value="AAA"/>
    <property type="match status" value="1"/>
</dbReference>
<dbReference type="InterPro" id="IPR003439">
    <property type="entry name" value="ABC_transporter-like_ATP-bd"/>
</dbReference>
<dbReference type="Gene3D" id="3.40.50.300">
    <property type="entry name" value="P-loop containing nucleotide triphosphate hydrolases"/>
    <property type="match status" value="1"/>
</dbReference>
<dbReference type="Pfam" id="PF00005">
    <property type="entry name" value="ABC_tran"/>
    <property type="match status" value="1"/>
</dbReference>
<dbReference type="EMBL" id="CP054698">
    <property type="protein sequence ID" value="QMS88784.1"/>
    <property type="molecule type" value="Genomic_DNA"/>
</dbReference>
<organism evidence="5 6">
    <name type="scientific">Nostoc edaphicum CCNP1411</name>
    <dbReference type="NCBI Taxonomy" id="1472755"/>
    <lineage>
        <taxon>Bacteria</taxon>
        <taxon>Bacillati</taxon>
        <taxon>Cyanobacteriota</taxon>
        <taxon>Cyanophyceae</taxon>
        <taxon>Nostocales</taxon>
        <taxon>Nostocaceae</taxon>
        <taxon>Nostoc</taxon>
    </lineage>
</organism>
<dbReference type="CDD" id="cd03225">
    <property type="entry name" value="ABC_cobalt_CbiO_domain1"/>
    <property type="match status" value="1"/>
</dbReference>
<dbReference type="PROSITE" id="PS00211">
    <property type="entry name" value="ABC_TRANSPORTER_1"/>
    <property type="match status" value="1"/>
</dbReference>
<dbReference type="Proteomes" id="UP000514713">
    <property type="component" value="Chromosome"/>
</dbReference>
<proteinExistence type="predicted"/>
<dbReference type="InterPro" id="IPR027417">
    <property type="entry name" value="P-loop_NTPase"/>
</dbReference>
<keyword evidence="2" id="KW-0547">Nucleotide-binding</keyword>
<protein>
    <submittedName>
        <fullName evidence="5">ATP-binding cassette domain-containing protein</fullName>
    </submittedName>
</protein>
<evidence type="ECO:0000259" key="4">
    <source>
        <dbReference type="PROSITE" id="PS50893"/>
    </source>
</evidence>
<dbReference type="GO" id="GO:0005886">
    <property type="term" value="C:plasma membrane"/>
    <property type="evidence" value="ECO:0007669"/>
    <property type="project" value="TreeGrafter"/>
</dbReference>
<dbReference type="AlphaFoldDB" id="A0A7D7QJZ8"/>
<name>A0A7D7QJZ8_9NOSO</name>
<sequence>MNTAKAILRLEQVNLFTKLKTQLPGNQQGYPILQDISLEVFQSDGSANACGERIAIVGSVGAGKTSLLRLINRLIEPTSGKLYLENQEYRQIPVIQLRQMLVLVLQESKLLGMTVGQALAYPLVLRGLPKQTIQQRVNHWTDQLHIPNEWLGRTEVQLSAGQRQLVAIARALVIQPKILLLDEPTSSLDAGTATHLMQILTQLSQTHQTTILMVNHQLELAQMFCTRLLHLQQGHLFANQRVSEIDWVELRKSLIQAEAQDDFGF</sequence>
<keyword evidence="6" id="KW-1185">Reference proteome</keyword>
<evidence type="ECO:0000313" key="5">
    <source>
        <dbReference type="EMBL" id="QMS88784.1"/>
    </source>
</evidence>